<dbReference type="AlphaFoldDB" id="A0A5N6A3B9"/>
<feature type="transmembrane region" description="Helical" evidence="2">
    <location>
        <begin position="61"/>
        <end position="79"/>
    </location>
</feature>
<feature type="compositionally biased region" description="Acidic residues" evidence="1">
    <location>
        <begin position="170"/>
        <end position="184"/>
    </location>
</feature>
<comment type="caution">
    <text evidence="3">The sequence shown here is derived from an EMBL/GenBank/DDBJ whole genome shotgun (WGS) entry which is preliminary data.</text>
</comment>
<evidence type="ECO:0000256" key="2">
    <source>
        <dbReference type="SAM" id="Phobius"/>
    </source>
</evidence>
<accession>A0A5N6A3B9</accession>
<organism evidence="3 4">
    <name type="scientific">Streptomyces mimosae</name>
    <dbReference type="NCBI Taxonomy" id="2586635"/>
    <lineage>
        <taxon>Bacteria</taxon>
        <taxon>Bacillati</taxon>
        <taxon>Actinomycetota</taxon>
        <taxon>Actinomycetes</taxon>
        <taxon>Kitasatosporales</taxon>
        <taxon>Streptomycetaceae</taxon>
        <taxon>Streptomyces</taxon>
    </lineage>
</organism>
<dbReference type="EMBL" id="VDLY02000013">
    <property type="protein sequence ID" value="KAB8162935.1"/>
    <property type="molecule type" value="Genomic_DNA"/>
</dbReference>
<name>A0A5N6A3B9_9ACTN</name>
<sequence>MAEQQPTHATPETGRPRDAIYWLALTAAAVTIGLTAAAFWLSYAHLAEVAGTHGLTGERMWAWPATLDAFIVIGEILILRSSLQGRVDWWAITLTAAGSAGSIALNIAGVGAGAPRLDYVVAAVPPVAALLAFGALMRQIHGILAAHVATPATPAETPDTAQQTGNVELDAPDTGDTTGDDQPNDEPAPPVTYDSPVDRAIRPLYETGYRPTTKQMRAAMTAAGLGDSESTARASRQRIERTEPGLATYPSALGREAS</sequence>
<gene>
    <name evidence="3" type="ORF">FH607_020065</name>
</gene>
<protein>
    <submittedName>
        <fullName evidence="3">DUF2637 domain-containing protein</fullName>
    </submittedName>
</protein>
<feature type="transmembrane region" description="Helical" evidence="2">
    <location>
        <begin position="20"/>
        <end position="41"/>
    </location>
</feature>
<feature type="transmembrane region" description="Helical" evidence="2">
    <location>
        <begin position="91"/>
        <end position="113"/>
    </location>
</feature>
<feature type="region of interest" description="Disordered" evidence="1">
    <location>
        <begin position="153"/>
        <end position="258"/>
    </location>
</feature>
<proteinExistence type="predicted"/>
<evidence type="ECO:0000313" key="3">
    <source>
        <dbReference type="EMBL" id="KAB8162935.1"/>
    </source>
</evidence>
<keyword evidence="4" id="KW-1185">Reference proteome</keyword>
<dbReference type="RefSeq" id="WP_139670529.1">
    <property type="nucleotide sequence ID" value="NZ_VDLY02000013.1"/>
</dbReference>
<dbReference type="OrthoDB" id="4249079at2"/>
<evidence type="ECO:0000313" key="4">
    <source>
        <dbReference type="Proteomes" id="UP000314251"/>
    </source>
</evidence>
<keyword evidence="2" id="KW-0812">Transmembrane</keyword>
<dbReference type="Pfam" id="PF10935">
    <property type="entry name" value="DUF2637"/>
    <property type="match status" value="1"/>
</dbReference>
<keyword evidence="2" id="KW-1133">Transmembrane helix</keyword>
<dbReference type="Proteomes" id="UP000314251">
    <property type="component" value="Unassembled WGS sequence"/>
</dbReference>
<keyword evidence="2" id="KW-0472">Membrane</keyword>
<reference evidence="3" key="1">
    <citation type="submission" date="2019-10" db="EMBL/GenBank/DDBJ databases">
        <title>Nonomuraea sp. nov., isolated from Phyllanthus amarus.</title>
        <authorList>
            <person name="Klykleung N."/>
            <person name="Tanasupawat S."/>
        </authorList>
    </citation>
    <scope>NUCLEOTIDE SEQUENCE [LARGE SCALE GENOMIC DNA]</scope>
    <source>
        <strain evidence="3">3MP-10</strain>
    </source>
</reference>
<dbReference type="InterPro" id="IPR021235">
    <property type="entry name" value="DUF2637"/>
</dbReference>
<evidence type="ECO:0000256" key="1">
    <source>
        <dbReference type="SAM" id="MobiDB-lite"/>
    </source>
</evidence>
<feature type="transmembrane region" description="Helical" evidence="2">
    <location>
        <begin position="119"/>
        <end position="137"/>
    </location>
</feature>